<gene>
    <name evidence="1" type="ORF">SAMN05443545_103238</name>
</gene>
<protein>
    <recommendedName>
        <fullName evidence="3">AAA domain-containing protein</fullName>
    </recommendedName>
</protein>
<organism evidence="1 2">
    <name type="scientific">Aidingimonas halophila</name>
    <dbReference type="NCBI Taxonomy" id="574349"/>
    <lineage>
        <taxon>Bacteria</taxon>
        <taxon>Pseudomonadati</taxon>
        <taxon>Pseudomonadota</taxon>
        <taxon>Gammaproteobacteria</taxon>
        <taxon>Oceanospirillales</taxon>
        <taxon>Halomonadaceae</taxon>
        <taxon>Aidingimonas</taxon>
    </lineage>
</organism>
<dbReference type="EMBL" id="FNNI01000003">
    <property type="protein sequence ID" value="SDW93755.1"/>
    <property type="molecule type" value="Genomic_DNA"/>
</dbReference>
<dbReference type="PANTHER" id="PTHR43883">
    <property type="entry name" value="SLR0207 PROTEIN"/>
    <property type="match status" value="1"/>
</dbReference>
<name>A0A1H2XLM8_9GAMM</name>
<evidence type="ECO:0000313" key="1">
    <source>
        <dbReference type="EMBL" id="SDW93755.1"/>
    </source>
</evidence>
<dbReference type="Gene3D" id="3.40.50.300">
    <property type="entry name" value="P-loop containing nucleotide triphosphate hydrolases"/>
    <property type="match status" value="1"/>
</dbReference>
<keyword evidence="2" id="KW-1185">Reference proteome</keyword>
<proteinExistence type="predicted"/>
<accession>A0A1H2XLM8</accession>
<dbReference type="Pfam" id="PF13671">
    <property type="entry name" value="AAA_33"/>
    <property type="match status" value="1"/>
</dbReference>
<dbReference type="AlphaFoldDB" id="A0A1H2XLM8"/>
<reference evidence="1 2" key="1">
    <citation type="submission" date="2016-10" db="EMBL/GenBank/DDBJ databases">
        <authorList>
            <person name="de Groot N.N."/>
        </authorList>
    </citation>
    <scope>NUCLEOTIDE SEQUENCE [LARGE SCALE GENOMIC DNA]</scope>
    <source>
        <strain evidence="1 2">DSM 19219</strain>
    </source>
</reference>
<evidence type="ECO:0008006" key="3">
    <source>
        <dbReference type="Google" id="ProtNLM"/>
    </source>
</evidence>
<dbReference type="InterPro" id="IPR027417">
    <property type="entry name" value="P-loop_NTPase"/>
</dbReference>
<dbReference type="InterPro" id="IPR052732">
    <property type="entry name" value="Cell-binding_unc_protein"/>
</dbReference>
<evidence type="ECO:0000313" key="2">
    <source>
        <dbReference type="Proteomes" id="UP000198500"/>
    </source>
</evidence>
<dbReference type="STRING" id="574349.SAMN05443545_103238"/>
<dbReference type="Proteomes" id="UP000198500">
    <property type="component" value="Unassembled WGS sequence"/>
</dbReference>
<sequence>MVNRGGRREAVSEALIRSMSRPTSYAHPVDEIECHETPMVWILLTGNAAYKVRKPLAFGNVLDSTTLEQRRRLCENEVRFNRRLSPHHCLSVVPISGSPESPRLGDADAPFEYAVKMRRLSHRHLSKQPDVEGGLSREWVDDVIMQVVACHEDAQSMGSSGDSEGVLSLRDAIEDEFEWLMKRLDESGDLRRLTYLRTWMAEAFVRLQKVLSKRQRQGYVRDLHSSLRVDVVNRQGACQWQANRVPSHDATCYQDVCSDLAGLLVDLEVRNERHMARHALNRYLELSGDHELARVLTFFKVYRALERARHACQHELENDANETCRAFLELAEDDCEFQFPYLLIGVGVSGSGKSRFTGETIRRVGGIRLRSAVERQRLIEEERRGDQERYIPEVTERTYRRLASLSGILLESGLPVCIDATCLKRRQRDLLAWQAEGRGLPVILVSFEADTTTLRARIAKRVGPGDDARVAGLSVLDRQLADMDAFDDDERRRLIHLDTTADDATDTLVGLIQGHMRLD</sequence>
<dbReference type="SUPFAM" id="SSF52540">
    <property type="entry name" value="P-loop containing nucleoside triphosphate hydrolases"/>
    <property type="match status" value="1"/>
</dbReference>
<dbReference type="PANTHER" id="PTHR43883:SF1">
    <property type="entry name" value="GLUCONOKINASE"/>
    <property type="match status" value="1"/>
</dbReference>